<evidence type="ECO:0000313" key="4">
    <source>
        <dbReference type="Proteomes" id="UP000694044"/>
    </source>
</evidence>
<evidence type="ECO:0000313" key="3">
    <source>
        <dbReference type="EMBL" id="KAG7392318.1"/>
    </source>
</evidence>
<feature type="region of interest" description="Disordered" evidence="1">
    <location>
        <begin position="117"/>
        <end position="198"/>
    </location>
</feature>
<reference evidence="3" key="1">
    <citation type="submission" date="2021-02" db="EMBL/GenBank/DDBJ databases">
        <authorList>
            <person name="Palmer J.M."/>
        </authorList>
    </citation>
    <scope>NUCLEOTIDE SEQUENCE</scope>
    <source>
        <strain evidence="3">SCRP734</strain>
    </source>
</reference>
<comment type="caution">
    <text evidence="3">The sequence shown here is derived from an EMBL/GenBank/DDBJ whole genome shotgun (WGS) entry which is preliminary data.</text>
</comment>
<feature type="chain" id="PRO_5035897966" description="Secreted protein" evidence="2">
    <location>
        <begin position="23"/>
        <end position="198"/>
    </location>
</feature>
<proteinExistence type="predicted"/>
<protein>
    <recommendedName>
        <fullName evidence="5">Secreted protein</fullName>
    </recommendedName>
</protein>
<dbReference type="Proteomes" id="UP000694044">
    <property type="component" value="Unassembled WGS sequence"/>
</dbReference>
<keyword evidence="2" id="KW-0732">Signal</keyword>
<evidence type="ECO:0000256" key="1">
    <source>
        <dbReference type="SAM" id="MobiDB-lite"/>
    </source>
</evidence>
<dbReference type="AlphaFoldDB" id="A0A8T1WIG3"/>
<evidence type="ECO:0000256" key="2">
    <source>
        <dbReference type="SAM" id="SignalP"/>
    </source>
</evidence>
<dbReference type="OrthoDB" id="68584at2759"/>
<gene>
    <name evidence="3" type="ORF">PHYPSEUDO_001422</name>
</gene>
<feature type="signal peptide" evidence="2">
    <location>
        <begin position="1"/>
        <end position="22"/>
    </location>
</feature>
<sequence length="198" mass="21214">MKTSWAATFVVVAAALVDPAAGTCKSACQSQLVHFREEACQKWRERLPRPDLFNHCGQGFNKGKTAGCEGFCKEVPEMGVMKSLRLDACSSLKGVPPSERQHACQAGFSAALDLAKDAAVPEADQETAQAAAPSTQGSQATAPEAGTGRRLEDATDSRKVKVKKVIPENEPARRNLLDEARREAEAAFQDGTGEKLEL</sequence>
<feature type="compositionally biased region" description="Basic and acidic residues" evidence="1">
    <location>
        <begin position="147"/>
        <end position="185"/>
    </location>
</feature>
<name>A0A8T1WIG3_9STRA</name>
<dbReference type="EMBL" id="JAGDFM010000012">
    <property type="protein sequence ID" value="KAG7392318.1"/>
    <property type="molecule type" value="Genomic_DNA"/>
</dbReference>
<keyword evidence="4" id="KW-1185">Reference proteome</keyword>
<organism evidence="3 4">
    <name type="scientific">Phytophthora pseudosyringae</name>
    <dbReference type="NCBI Taxonomy" id="221518"/>
    <lineage>
        <taxon>Eukaryota</taxon>
        <taxon>Sar</taxon>
        <taxon>Stramenopiles</taxon>
        <taxon>Oomycota</taxon>
        <taxon>Peronosporomycetes</taxon>
        <taxon>Peronosporales</taxon>
        <taxon>Peronosporaceae</taxon>
        <taxon>Phytophthora</taxon>
    </lineage>
</organism>
<feature type="compositionally biased region" description="Polar residues" evidence="1">
    <location>
        <begin position="126"/>
        <end position="141"/>
    </location>
</feature>
<accession>A0A8T1WIG3</accession>
<evidence type="ECO:0008006" key="5">
    <source>
        <dbReference type="Google" id="ProtNLM"/>
    </source>
</evidence>